<dbReference type="FunFam" id="3.20.20.70:FF:000009">
    <property type="entry name" value="1-(5-phosphoribosyl)-5-[(5-phosphoribosylamino)methylideneamino] imidazole-4-carboxamide isomerase"/>
    <property type="match status" value="1"/>
</dbReference>
<evidence type="ECO:0000256" key="3">
    <source>
        <dbReference type="ARBA" id="ARBA00005133"/>
    </source>
</evidence>
<proteinExistence type="inferred from homology"/>
<comment type="pathway">
    <text evidence="3">Amino-acid biosynthesis; L-histidine biosynthesis; L-histidine from 5-phospho-alpha-D-ribose 1-diphosphate: step 4/9.</text>
</comment>
<dbReference type="UniPathway" id="UPA00031">
    <property type="reaction ID" value="UER00009"/>
</dbReference>
<dbReference type="GO" id="GO:0000105">
    <property type="term" value="P:L-histidine biosynthetic process"/>
    <property type="evidence" value="ECO:0007669"/>
    <property type="project" value="UniProtKB-UniPathway"/>
</dbReference>
<keyword evidence="6" id="KW-0963">Cytoplasm</keyword>
<dbReference type="GO" id="GO:0000162">
    <property type="term" value="P:L-tryptophan biosynthetic process"/>
    <property type="evidence" value="ECO:0007669"/>
    <property type="project" value="TreeGrafter"/>
</dbReference>
<dbReference type="CDD" id="cd04732">
    <property type="entry name" value="HisA"/>
    <property type="match status" value="1"/>
</dbReference>
<evidence type="ECO:0000256" key="7">
    <source>
        <dbReference type="ARBA" id="ARBA00022605"/>
    </source>
</evidence>
<dbReference type="EMBL" id="CAEZTC010000005">
    <property type="protein sequence ID" value="CAB4549803.1"/>
    <property type="molecule type" value="Genomic_DNA"/>
</dbReference>
<dbReference type="HAMAP" id="MF_01014">
    <property type="entry name" value="HisA"/>
    <property type="match status" value="1"/>
</dbReference>
<keyword evidence="9" id="KW-0413">Isomerase</keyword>
<dbReference type="InterPro" id="IPR006063">
    <property type="entry name" value="HisA_bact_arch"/>
</dbReference>
<dbReference type="InterPro" id="IPR023016">
    <property type="entry name" value="HisA/PriA"/>
</dbReference>
<evidence type="ECO:0000256" key="4">
    <source>
        <dbReference type="ARBA" id="ARBA00009667"/>
    </source>
</evidence>
<evidence type="ECO:0000256" key="8">
    <source>
        <dbReference type="ARBA" id="ARBA00023102"/>
    </source>
</evidence>
<gene>
    <name evidence="10" type="ORF">UFOPK1572_00088</name>
</gene>
<dbReference type="PANTHER" id="PTHR43090:SF2">
    <property type="entry name" value="1-(5-PHOSPHORIBOSYL)-5-[(5-PHOSPHORIBOSYLAMINO)METHYLIDENEAMINO] IMIDAZOLE-4-CARBOXAMIDE ISOMERASE"/>
    <property type="match status" value="1"/>
</dbReference>
<dbReference type="PANTHER" id="PTHR43090">
    <property type="entry name" value="1-(5-PHOSPHORIBOSYL)-5-[(5-PHOSPHORIBOSYLAMINO)METHYLIDENEAMINO] IMIDAZOLE-4-CARBOXAMIDE ISOMERASE"/>
    <property type="match status" value="1"/>
</dbReference>
<dbReference type="Pfam" id="PF00977">
    <property type="entry name" value="His_biosynth"/>
    <property type="match status" value="1"/>
</dbReference>
<comment type="catalytic activity">
    <reaction evidence="1">
        <text>1-(5-phospho-beta-D-ribosyl)-5-[(5-phospho-beta-D-ribosylamino)methylideneamino]imidazole-4-carboxamide = 5-[(5-phospho-1-deoxy-D-ribulos-1-ylimino)methylamino]-1-(5-phospho-beta-D-ribosyl)imidazole-4-carboxamide</text>
        <dbReference type="Rhea" id="RHEA:15469"/>
        <dbReference type="ChEBI" id="CHEBI:58435"/>
        <dbReference type="ChEBI" id="CHEBI:58525"/>
        <dbReference type="EC" id="5.3.1.16"/>
    </reaction>
</comment>
<dbReference type="InterPro" id="IPR013785">
    <property type="entry name" value="Aldolase_TIM"/>
</dbReference>
<dbReference type="EC" id="5.3.1.16" evidence="5"/>
<comment type="similarity">
    <text evidence="4">Belongs to the HisA/HisF family.</text>
</comment>
<comment type="subcellular location">
    <subcellularLocation>
        <location evidence="2">Cytoplasm</location>
    </subcellularLocation>
</comment>
<dbReference type="NCBIfam" id="TIGR00007">
    <property type="entry name" value="1-(5-phosphoribosyl)-5-[(5-phosphoribosylamino)methylideneamino]imidazole-4-carboxamide isomerase"/>
    <property type="match status" value="1"/>
</dbReference>
<evidence type="ECO:0000256" key="6">
    <source>
        <dbReference type="ARBA" id="ARBA00022490"/>
    </source>
</evidence>
<evidence type="ECO:0000256" key="1">
    <source>
        <dbReference type="ARBA" id="ARBA00000901"/>
    </source>
</evidence>
<protein>
    <recommendedName>
        <fullName evidence="5">1-(5-phosphoribosyl)-5-[(5-phosphoribosylamino)methylideneamino]imidazole-4-carboxamideisomerase</fullName>
        <ecNumber evidence="5">5.3.1.16</ecNumber>
    </recommendedName>
</protein>
<dbReference type="AlphaFoldDB" id="A0A6J6CHZ5"/>
<keyword evidence="7" id="KW-0028">Amino-acid biosynthesis</keyword>
<dbReference type="InterPro" id="IPR011060">
    <property type="entry name" value="RibuloseP-bd_barrel"/>
</dbReference>
<dbReference type="GO" id="GO:0003949">
    <property type="term" value="F:1-(5-phosphoribosyl)-5-[(5-phosphoribosylamino)methylideneamino]imidazole-4-carboxamide isomerase activity"/>
    <property type="evidence" value="ECO:0007669"/>
    <property type="project" value="UniProtKB-EC"/>
</dbReference>
<dbReference type="SUPFAM" id="SSF51366">
    <property type="entry name" value="Ribulose-phoshate binding barrel"/>
    <property type="match status" value="1"/>
</dbReference>
<dbReference type="GO" id="GO:0005737">
    <property type="term" value="C:cytoplasm"/>
    <property type="evidence" value="ECO:0007669"/>
    <property type="project" value="UniProtKB-SubCell"/>
</dbReference>
<evidence type="ECO:0000256" key="5">
    <source>
        <dbReference type="ARBA" id="ARBA00012550"/>
    </source>
</evidence>
<evidence type="ECO:0000256" key="2">
    <source>
        <dbReference type="ARBA" id="ARBA00004496"/>
    </source>
</evidence>
<dbReference type="InterPro" id="IPR006062">
    <property type="entry name" value="His_biosynth"/>
</dbReference>
<evidence type="ECO:0000313" key="10">
    <source>
        <dbReference type="EMBL" id="CAB4549803.1"/>
    </source>
</evidence>
<name>A0A6J6CHZ5_9ZZZZ</name>
<reference evidence="10" key="1">
    <citation type="submission" date="2020-05" db="EMBL/GenBank/DDBJ databases">
        <authorList>
            <person name="Chiriac C."/>
            <person name="Salcher M."/>
            <person name="Ghai R."/>
            <person name="Kavagutti S V."/>
        </authorList>
    </citation>
    <scope>NUCLEOTIDE SEQUENCE</scope>
</reference>
<organism evidence="10">
    <name type="scientific">freshwater metagenome</name>
    <dbReference type="NCBI Taxonomy" id="449393"/>
    <lineage>
        <taxon>unclassified sequences</taxon>
        <taxon>metagenomes</taxon>
        <taxon>ecological metagenomes</taxon>
    </lineage>
</organism>
<dbReference type="InterPro" id="IPR044524">
    <property type="entry name" value="Isoase_HisA-like"/>
</dbReference>
<evidence type="ECO:0000256" key="9">
    <source>
        <dbReference type="ARBA" id="ARBA00023235"/>
    </source>
</evidence>
<sequence>MNLYPAIDLLDGRVVRLRQGDYADSTVYGDDPALVAQSFVNQGATWIHIVDLDAAKSGQPVNRPVIAHVVQTLAGAAQVQVGGGVRTVSDAVALQKLGVTRVVMGSAAVAQPSLVDEVANEVAVAVGLDHRNGVAATHGWTESSGVQVDELLGQFLKASAFVITDISRDGMLTGPDVEGLARAISLTKIPVIASGGVGDLSHVKELATLAQLDGVIVGKAIYENRFTVAEAVQALS</sequence>
<accession>A0A6J6CHZ5</accession>
<dbReference type="Gene3D" id="3.20.20.70">
    <property type="entry name" value="Aldolase class I"/>
    <property type="match status" value="1"/>
</dbReference>
<keyword evidence="8" id="KW-0368">Histidine biosynthesis</keyword>